<dbReference type="Pfam" id="PF02518">
    <property type="entry name" value="HATPase_c"/>
    <property type="match status" value="1"/>
</dbReference>
<feature type="domain" description="PAC" evidence="21">
    <location>
        <begin position="467"/>
        <end position="519"/>
    </location>
</feature>
<evidence type="ECO:0000256" key="11">
    <source>
        <dbReference type="ARBA" id="ARBA00022898"/>
    </source>
</evidence>
<comment type="caution">
    <text evidence="22">The sequence shown here is derived from an EMBL/GenBank/DDBJ whole genome shotgun (WGS) entry which is preliminary data.</text>
</comment>
<dbReference type="InterPro" id="IPR035965">
    <property type="entry name" value="PAS-like_dom_sf"/>
</dbReference>
<accession>A0A1S1V7B8</accession>
<keyword evidence="17" id="KW-0175">Coiled coil</keyword>
<evidence type="ECO:0000256" key="9">
    <source>
        <dbReference type="ARBA" id="ARBA00022723"/>
    </source>
</evidence>
<dbReference type="SUPFAM" id="SSF55874">
    <property type="entry name" value="ATPase domain of HSP90 chaperone/DNA topoisomerase II/histidine kinase"/>
    <property type="match status" value="1"/>
</dbReference>
<dbReference type="CDD" id="cd00130">
    <property type="entry name" value="PAS"/>
    <property type="match status" value="1"/>
</dbReference>
<dbReference type="Gene3D" id="3.30.450.20">
    <property type="entry name" value="PAS domain"/>
    <property type="match status" value="1"/>
</dbReference>
<dbReference type="InterPro" id="IPR003594">
    <property type="entry name" value="HATPase_dom"/>
</dbReference>
<evidence type="ECO:0000256" key="14">
    <source>
        <dbReference type="ARBA" id="ARBA00023012"/>
    </source>
</evidence>
<gene>
    <name evidence="22" type="primary">tmoS</name>
    <name evidence="22" type="ORF">EUAN_10240</name>
</gene>
<feature type="domain" description="PAS" evidence="20">
    <location>
        <begin position="393"/>
        <end position="463"/>
    </location>
</feature>
<evidence type="ECO:0000256" key="3">
    <source>
        <dbReference type="ARBA" id="ARBA00004948"/>
    </source>
</evidence>
<dbReference type="PROSITE" id="PS50109">
    <property type="entry name" value="HIS_KIN"/>
    <property type="match status" value="1"/>
</dbReference>
<dbReference type="PROSITE" id="PS50113">
    <property type="entry name" value="PAC"/>
    <property type="match status" value="1"/>
</dbReference>
<dbReference type="InterPro" id="IPR005467">
    <property type="entry name" value="His_kinase_dom"/>
</dbReference>
<evidence type="ECO:0000256" key="13">
    <source>
        <dbReference type="ARBA" id="ARBA00023004"/>
    </source>
</evidence>
<organism evidence="22 23">
    <name type="scientific">Andreesenia angusta</name>
    <dbReference type="NCBI Taxonomy" id="39480"/>
    <lineage>
        <taxon>Bacteria</taxon>
        <taxon>Bacillati</taxon>
        <taxon>Bacillota</taxon>
        <taxon>Tissierellia</taxon>
        <taxon>Tissierellales</taxon>
        <taxon>Gottschalkiaceae</taxon>
        <taxon>Andreesenia</taxon>
    </lineage>
</organism>
<dbReference type="GO" id="GO:0046872">
    <property type="term" value="F:metal ion binding"/>
    <property type="evidence" value="ECO:0007669"/>
    <property type="project" value="UniProtKB-KW"/>
</dbReference>
<proteinExistence type="inferred from homology"/>
<dbReference type="InterPro" id="IPR000014">
    <property type="entry name" value="PAS"/>
</dbReference>
<dbReference type="GO" id="GO:0009228">
    <property type="term" value="P:thiamine biosynthetic process"/>
    <property type="evidence" value="ECO:0007669"/>
    <property type="project" value="UniProtKB-KW"/>
</dbReference>
<dbReference type="SMART" id="SM00387">
    <property type="entry name" value="HATPase_c"/>
    <property type="match status" value="1"/>
</dbReference>
<sequence>MIKNFRIISIVLILLALGSGAAWGETESTSNREVVLQLRWNHQFQFAGYYAAKELGYYEDEGLDVEIRSGSGGEGQTQFAPDEVIKGRAEFGVGSSDIILANDEREELMLVSSFFQKSPVRYYMLDTEEYSNLANLADKKVGIREEDLLSIEFKSMLRVEGVNLNRIPLIDKYSVFELEDLTTGKYDLIPGYTGGVIDYYAYKEGVKLKEIRAIDYGIDFYGDSLFTTKKLATEDPELVEKFRRASIKGWKYALENPEKTIDIILENYDNPEHKSKSDFREYNEFQSEKIRDLMLYPVVEIGNINPYRWDEMGSTLYQFGIIKNEFNAEKTIFNYEEIARGQEKDSLNQFIQFIMVGFLFSVVIFFINLSSKNTDLEIEIAEREEAEKRLKKERDRYEILFNSSIIGIVLTRRTGEIVQCNKKWLEMTGYDEGELVGRSMKTIISPEENEVPNELINKLIDGELTEYEVEQKYTKKDGGYLWGNLFMVAMDDSETDEKIYLNMVADITTKKMMEESVDRAEARFRDIVNEVAAEINVPIDFETKKIDDKTKMLSKLEEINLELEKMFKNELDENRKKEVLIIHQAKLAAMGEMIGNIAHQWRQPLNSLALVLSNLEDAFVHAELEQEYFDTCIERSRRLINQMSNTIDDFRYFFNPASEKEKFSPCESINSILYLLDEKFRFNDISVMFSDCDRNLSAYGYNNHYSQALFNVISNSADALADVDSPDKRIEIRVYEKGSDLVCEIEDNAGGIDEDIIDKVFEMYFTTKPGKKGTGLGLYITKTIIENNLNGKVNCENTKNGLMTKIRIPKESEDSDDE</sequence>
<evidence type="ECO:0000259" key="19">
    <source>
        <dbReference type="PROSITE" id="PS50109"/>
    </source>
</evidence>
<dbReference type="GO" id="GO:0000155">
    <property type="term" value="F:phosphorelay sensor kinase activity"/>
    <property type="evidence" value="ECO:0007669"/>
    <property type="project" value="InterPro"/>
</dbReference>
<keyword evidence="7" id="KW-0597">Phosphoprotein</keyword>
<feature type="coiled-coil region" evidence="17">
    <location>
        <begin position="369"/>
        <end position="403"/>
    </location>
</feature>
<dbReference type="CDD" id="cd00082">
    <property type="entry name" value="HisKA"/>
    <property type="match status" value="1"/>
</dbReference>
<keyword evidence="8 22" id="KW-0808">Transferase</keyword>
<keyword evidence="9" id="KW-0479">Metal-binding</keyword>
<protein>
    <recommendedName>
        <fullName evidence="6">histidine kinase</fullName>
        <ecNumber evidence="6">2.7.13.3</ecNumber>
    </recommendedName>
    <alternativeName>
        <fullName evidence="15">Thiamine pyrimidine synthase</fullName>
    </alternativeName>
</protein>
<dbReference type="RefSeq" id="WP_071062357.1">
    <property type="nucleotide sequence ID" value="NZ_MKIE01000003.1"/>
</dbReference>
<dbReference type="InterPro" id="IPR015168">
    <property type="entry name" value="SsuA/THI5"/>
</dbReference>
<comment type="pathway">
    <text evidence="3">Cofactor biosynthesis; thiamine diphosphate biosynthesis.</text>
</comment>
<dbReference type="SUPFAM" id="SSF47384">
    <property type="entry name" value="Homodimeric domain of signal transducing histidine kinase"/>
    <property type="match status" value="1"/>
</dbReference>
<comment type="function">
    <text evidence="2">Responsible for the formation of the pyrimidine heterocycle in the thiamine biosynthesis pathway. Catalyzes the formation of hydroxymethylpyrimidine phosphate (HMP-P) from histidine and pyridoxal phosphate (PLP). The protein uses PLP and the active site histidine to form HMP-P, generating an inactive enzyme. The enzyme can only undergo a single turnover, which suggests it is a suicide enzyme.</text>
</comment>
<dbReference type="InterPro" id="IPR027939">
    <property type="entry name" value="NMT1/THI5"/>
</dbReference>
<keyword evidence="18" id="KW-0732">Signal</keyword>
<dbReference type="PANTHER" id="PTHR31528:SF1">
    <property type="entry name" value="4-AMINO-5-HYDROXYMETHYL-2-METHYLPYRIMIDINE PHOSPHATE SYNTHASE THI11-RELATED"/>
    <property type="match status" value="1"/>
</dbReference>
<dbReference type="InterPro" id="IPR003661">
    <property type="entry name" value="HisK_dim/P_dom"/>
</dbReference>
<evidence type="ECO:0000256" key="7">
    <source>
        <dbReference type="ARBA" id="ARBA00022553"/>
    </source>
</evidence>
<dbReference type="EC" id="2.7.13.3" evidence="6"/>
<evidence type="ECO:0000259" key="21">
    <source>
        <dbReference type="PROSITE" id="PS50113"/>
    </source>
</evidence>
<dbReference type="PROSITE" id="PS50112">
    <property type="entry name" value="PAS"/>
    <property type="match status" value="1"/>
</dbReference>
<dbReference type="PRINTS" id="PR00344">
    <property type="entry name" value="BCTRLSENSOR"/>
</dbReference>
<dbReference type="NCBIfam" id="TIGR00229">
    <property type="entry name" value="sensory_box"/>
    <property type="match status" value="1"/>
</dbReference>
<dbReference type="STRING" id="39480.EUAN_10240"/>
<feature type="chain" id="PRO_5039113784" description="histidine kinase" evidence="18">
    <location>
        <begin position="25"/>
        <end position="818"/>
    </location>
</feature>
<comment type="similarity">
    <text evidence="4">Belongs to the NMT1/THI5 family.</text>
</comment>
<dbReference type="InterPro" id="IPR004358">
    <property type="entry name" value="Sig_transdc_His_kin-like_C"/>
</dbReference>
<evidence type="ECO:0000256" key="18">
    <source>
        <dbReference type="SAM" id="SignalP"/>
    </source>
</evidence>
<dbReference type="EMBL" id="MKIE01000003">
    <property type="protein sequence ID" value="OHW62462.1"/>
    <property type="molecule type" value="Genomic_DNA"/>
</dbReference>
<dbReference type="Pfam" id="PF13426">
    <property type="entry name" value="PAS_9"/>
    <property type="match status" value="1"/>
</dbReference>
<evidence type="ECO:0000256" key="10">
    <source>
        <dbReference type="ARBA" id="ARBA00022777"/>
    </source>
</evidence>
<dbReference type="InterPro" id="IPR000700">
    <property type="entry name" value="PAS-assoc_C"/>
</dbReference>
<dbReference type="SUPFAM" id="SSF53850">
    <property type="entry name" value="Periplasmic binding protein-like II"/>
    <property type="match status" value="1"/>
</dbReference>
<keyword evidence="10 22" id="KW-0418">Kinase</keyword>
<dbReference type="Gene3D" id="1.10.287.130">
    <property type="match status" value="1"/>
</dbReference>
<reference evidence="22 23" key="1">
    <citation type="submission" date="2016-09" db="EMBL/GenBank/DDBJ databases">
        <title>Genome sequence of Eubacterium angustum.</title>
        <authorList>
            <person name="Poehlein A."/>
            <person name="Daniel R."/>
        </authorList>
    </citation>
    <scope>NUCLEOTIDE SEQUENCE [LARGE SCALE GENOMIC DNA]</scope>
    <source>
        <strain evidence="22 23">DSM 1989</strain>
    </source>
</reference>
<dbReference type="Pfam" id="PF00512">
    <property type="entry name" value="HisKA"/>
    <property type="match status" value="1"/>
</dbReference>
<dbReference type="InterPro" id="IPR036890">
    <property type="entry name" value="HATPase_C_sf"/>
</dbReference>
<evidence type="ECO:0000259" key="20">
    <source>
        <dbReference type="PROSITE" id="PS50112"/>
    </source>
</evidence>
<dbReference type="AlphaFoldDB" id="A0A1S1V7B8"/>
<comment type="catalytic activity">
    <reaction evidence="1">
        <text>ATP + protein L-histidine = ADP + protein N-phospho-L-histidine.</text>
        <dbReference type="EC" id="2.7.13.3"/>
    </reaction>
</comment>
<dbReference type="Gene3D" id="3.30.565.10">
    <property type="entry name" value="Histidine kinase-like ATPase, C-terminal domain"/>
    <property type="match status" value="1"/>
</dbReference>
<name>A0A1S1V7B8_9FIRM</name>
<dbReference type="SMART" id="SM00091">
    <property type="entry name" value="PAS"/>
    <property type="match status" value="1"/>
</dbReference>
<dbReference type="GO" id="GO:0106344">
    <property type="term" value="F:4-amino-5-hydroxymethyl-2-methylpyrimidine phosphate synthase activity from histidine and PLP"/>
    <property type="evidence" value="ECO:0007669"/>
    <property type="project" value="RHEA"/>
</dbReference>
<dbReference type="SMART" id="SM00388">
    <property type="entry name" value="HisKA"/>
    <property type="match status" value="1"/>
</dbReference>
<evidence type="ECO:0000313" key="22">
    <source>
        <dbReference type="EMBL" id="OHW62462.1"/>
    </source>
</evidence>
<evidence type="ECO:0000256" key="5">
    <source>
        <dbReference type="ARBA" id="ARBA00011738"/>
    </source>
</evidence>
<keyword evidence="14" id="KW-0902">Two-component regulatory system</keyword>
<feature type="domain" description="Histidine kinase" evidence="19">
    <location>
        <begin position="596"/>
        <end position="812"/>
    </location>
</feature>
<dbReference type="Proteomes" id="UP000180254">
    <property type="component" value="Unassembled WGS sequence"/>
</dbReference>
<keyword evidence="13" id="KW-0408">Iron</keyword>
<feature type="signal peptide" evidence="18">
    <location>
        <begin position="1"/>
        <end position="24"/>
    </location>
</feature>
<comment type="subunit">
    <text evidence="5">Homodimer.</text>
</comment>
<dbReference type="Pfam" id="PF09084">
    <property type="entry name" value="NMT1"/>
    <property type="match status" value="1"/>
</dbReference>
<evidence type="ECO:0000256" key="17">
    <source>
        <dbReference type="SAM" id="Coils"/>
    </source>
</evidence>
<keyword evidence="23" id="KW-1185">Reference proteome</keyword>
<evidence type="ECO:0000256" key="12">
    <source>
        <dbReference type="ARBA" id="ARBA00022977"/>
    </source>
</evidence>
<feature type="coiled-coil region" evidence="17">
    <location>
        <begin position="510"/>
        <end position="573"/>
    </location>
</feature>
<keyword evidence="11" id="KW-0663">Pyridoxal phosphate</keyword>
<evidence type="ECO:0000256" key="2">
    <source>
        <dbReference type="ARBA" id="ARBA00003469"/>
    </source>
</evidence>
<evidence type="ECO:0000313" key="23">
    <source>
        <dbReference type="Proteomes" id="UP000180254"/>
    </source>
</evidence>
<evidence type="ECO:0000256" key="15">
    <source>
        <dbReference type="ARBA" id="ARBA00033171"/>
    </source>
</evidence>
<evidence type="ECO:0000256" key="1">
    <source>
        <dbReference type="ARBA" id="ARBA00000085"/>
    </source>
</evidence>
<dbReference type="OrthoDB" id="9773956at2"/>
<dbReference type="InterPro" id="IPR036097">
    <property type="entry name" value="HisK_dim/P_sf"/>
</dbReference>
<comment type="catalytic activity">
    <reaction evidence="16">
        <text>N(6)-(pyridoxal phosphate)-L-lysyl-[4-amino-5-hydroxymethyl-2-methylpyrimidine phosphate synthase] + L-histidyl-[4-amino-5-hydroxymethyl-2-methylpyrimidine phosphate synthase] + 2 Fe(3+) + 4 H2O = L-lysyl-[4-amino-5-hydroxymethyl-2-methylpyrimidine phosphate synthase] + (2S)-2-amino-5-hydroxy-4-oxopentanoyl-[4-amino-5-hydroxymethyl-2-methylpyrimidine phosphate synthase] + 4-amino-2-methyl-5-(phosphooxymethyl)pyrimidine + 3-oxopropanoate + 2 Fe(2+) + 2 H(+)</text>
        <dbReference type="Rhea" id="RHEA:65756"/>
        <dbReference type="Rhea" id="RHEA-COMP:16892"/>
        <dbReference type="Rhea" id="RHEA-COMP:16893"/>
        <dbReference type="Rhea" id="RHEA-COMP:16894"/>
        <dbReference type="Rhea" id="RHEA-COMP:16895"/>
        <dbReference type="ChEBI" id="CHEBI:15377"/>
        <dbReference type="ChEBI" id="CHEBI:15378"/>
        <dbReference type="ChEBI" id="CHEBI:29033"/>
        <dbReference type="ChEBI" id="CHEBI:29034"/>
        <dbReference type="ChEBI" id="CHEBI:29969"/>
        <dbReference type="ChEBI" id="CHEBI:29979"/>
        <dbReference type="ChEBI" id="CHEBI:33190"/>
        <dbReference type="ChEBI" id="CHEBI:58354"/>
        <dbReference type="ChEBI" id="CHEBI:143915"/>
        <dbReference type="ChEBI" id="CHEBI:157692"/>
    </reaction>
    <physiologicalReaction direction="left-to-right" evidence="16">
        <dbReference type="Rhea" id="RHEA:65757"/>
    </physiologicalReaction>
</comment>
<evidence type="ECO:0000256" key="16">
    <source>
        <dbReference type="ARBA" id="ARBA00048179"/>
    </source>
</evidence>
<dbReference type="PANTHER" id="PTHR31528">
    <property type="entry name" value="4-AMINO-5-HYDROXYMETHYL-2-METHYLPYRIMIDINE PHOSPHATE SYNTHASE THI11-RELATED"/>
    <property type="match status" value="1"/>
</dbReference>
<evidence type="ECO:0000256" key="8">
    <source>
        <dbReference type="ARBA" id="ARBA00022679"/>
    </source>
</evidence>
<evidence type="ECO:0000256" key="6">
    <source>
        <dbReference type="ARBA" id="ARBA00012438"/>
    </source>
</evidence>
<keyword evidence="12" id="KW-0784">Thiamine biosynthesis</keyword>
<dbReference type="SUPFAM" id="SSF55785">
    <property type="entry name" value="PYP-like sensor domain (PAS domain)"/>
    <property type="match status" value="1"/>
</dbReference>
<dbReference type="Gene3D" id="3.40.190.10">
    <property type="entry name" value="Periplasmic binding protein-like II"/>
    <property type="match status" value="2"/>
</dbReference>
<evidence type="ECO:0000256" key="4">
    <source>
        <dbReference type="ARBA" id="ARBA00009406"/>
    </source>
</evidence>